<dbReference type="EMBL" id="CASHSV030000034">
    <property type="protein sequence ID" value="CAJ2642932.1"/>
    <property type="molecule type" value="Genomic_DNA"/>
</dbReference>
<protein>
    <submittedName>
        <fullName evidence="1">Uncharacterized protein</fullName>
    </submittedName>
</protein>
<organism evidence="1 2">
    <name type="scientific">Trifolium pratense</name>
    <name type="common">Red clover</name>
    <dbReference type="NCBI Taxonomy" id="57577"/>
    <lineage>
        <taxon>Eukaryota</taxon>
        <taxon>Viridiplantae</taxon>
        <taxon>Streptophyta</taxon>
        <taxon>Embryophyta</taxon>
        <taxon>Tracheophyta</taxon>
        <taxon>Spermatophyta</taxon>
        <taxon>Magnoliopsida</taxon>
        <taxon>eudicotyledons</taxon>
        <taxon>Gunneridae</taxon>
        <taxon>Pentapetalae</taxon>
        <taxon>rosids</taxon>
        <taxon>fabids</taxon>
        <taxon>Fabales</taxon>
        <taxon>Fabaceae</taxon>
        <taxon>Papilionoideae</taxon>
        <taxon>50 kb inversion clade</taxon>
        <taxon>NPAAA clade</taxon>
        <taxon>Hologalegina</taxon>
        <taxon>IRL clade</taxon>
        <taxon>Trifolieae</taxon>
        <taxon>Trifolium</taxon>
    </lineage>
</organism>
<accession>A0ACB0JHI6</accession>
<gene>
    <name evidence="1" type="ORF">MILVUS5_LOCUS12298</name>
</gene>
<keyword evidence="2" id="KW-1185">Reference proteome</keyword>
<dbReference type="Proteomes" id="UP001177021">
    <property type="component" value="Unassembled WGS sequence"/>
</dbReference>
<proteinExistence type="predicted"/>
<reference evidence="1" key="1">
    <citation type="submission" date="2023-10" db="EMBL/GenBank/DDBJ databases">
        <authorList>
            <person name="Rodriguez Cubillos JULIANA M."/>
            <person name="De Vega J."/>
        </authorList>
    </citation>
    <scope>NUCLEOTIDE SEQUENCE</scope>
</reference>
<sequence length="1175" mass="130598">MDTATPKSCPYTVTVRRNPPRRARATPLPQGSNIYGITPFPNDDLLSQQIPQNPSSTSENENLKVFLRIRPFQSPTQAPQARAKTAWPKNPAKKITTSGINSTKKKSYSSCISINDSESVTLLVPSDLQESKRLKSETYGGFTHVFSSDSSQVEVYDRMVKPMVDEFIKGKSGMLAALGPSGSGKTHTVFGTPRDPGMVPLVLRHIFKETESARSFYIAIFEIYTERGKAEKLFDLLPDGGELSMQQSTIRGQKEVLISNAEQAESLIAHAVIKRATAMTNTNSQSSRSQCIISIRDVPKKWKGVVNYKSSDAVLTIIDLAGAEREKRTGNQGTRLVESNFINNTLMVFGLCLRSLLEHQKNPKKQLQKHFQNSMLTRYLRDYLEGKKRMTLLLTAKSGEDDYLDTSHLLRQASPYMQIKYNEVEPSNMVPKKRHHQPSSVIDNAKQLPSLAHLKRMRLVSEHTVQNDEKGVDECITSKKDASSSVSLKLECDSHSGNDRSHIIMRNFARVLWNVLKEYNSKLKVAESKILSLNESIGYEKKKNIELETQLNEFRAACCCKGGNEKIDTEDCSSVDHDHPHNLDQEKRIDAASASELIIDDSDEELTLGTTNSELDYKESERKLSVSSTESGYHNALKLDDVSKETFHAELSSLPRLEQSDDEHPRHHFIDYEKSDWEPSDFLSNLGHHNAVEVDVVSKISSETIDSESASEPIIDQSDEEYTPGTTNAELDSKESERKLSVSSTESGHHNNALEVDVVSKISSETFNAESSSEPVLDQSNAEHMLCTTCSELDYEKPERKLSVSLSKPGHSNALEVDAADKIPCETFHLESSSQPTLEQSDEEHMLDFTSTILDSDNSEREVSASLSKPEICKAFEVDAVRKVPKETIHFESSSQPTLDQSDEEHMLGSTSTILDSENSEREVSASLSKPEIFEVDAVRKVPKETFSAKSLSKPRIDHSDEEHVLGATCTTLDSEISDREVLVSSSEPVHDNSLEVDAVSKIPSETFHTQSSSEPRLNLSSEEPTIGLSCTQFVSEKSDSLVLCVSSSSSKSGDHNDLEVDAKSKIPSELFGSSLSTKIDILDPSSPKDVSSTKAQTDKGVNNSRKPPRPKRTLMPSSSMLSRNLSTFDLFDETDKLKGNRSTRKLGARDDPKRSNGSISLLNLLQQRKSNIRH</sequence>
<evidence type="ECO:0000313" key="1">
    <source>
        <dbReference type="EMBL" id="CAJ2642932.1"/>
    </source>
</evidence>
<comment type="caution">
    <text evidence="1">The sequence shown here is derived from an EMBL/GenBank/DDBJ whole genome shotgun (WGS) entry which is preliminary data.</text>
</comment>
<name>A0ACB0JHI6_TRIPR</name>
<evidence type="ECO:0000313" key="2">
    <source>
        <dbReference type="Proteomes" id="UP001177021"/>
    </source>
</evidence>